<evidence type="ECO:0000313" key="3">
    <source>
        <dbReference type="Proteomes" id="UP000708208"/>
    </source>
</evidence>
<protein>
    <submittedName>
        <fullName evidence="2">Uncharacterized protein</fullName>
    </submittedName>
</protein>
<dbReference type="Proteomes" id="UP000708208">
    <property type="component" value="Unassembled WGS sequence"/>
</dbReference>
<reference evidence="2" key="1">
    <citation type="submission" date="2021-06" db="EMBL/GenBank/DDBJ databases">
        <authorList>
            <person name="Hodson N. C."/>
            <person name="Mongue J. A."/>
            <person name="Jaron S. K."/>
        </authorList>
    </citation>
    <scope>NUCLEOTIDE SEQUENCE</scope>
</reference>
<feature type="region of interest" description="Disordered" evidence="1">
    <location>
        <begin position="35"/>
        <end position="55"/>
    </location>
</feature>
<dbReference type="EMBL" id="CAJVCH010014340">
    <property type="protein sequence ID" value="CAG7678059.1"/>
    <property type="molecule type" value="Genomic_DNA"/>
</dbReference>
<gene>
    <name evidence="2" type="ORF">AFUS01_LOCUS2518</name>
</gene>
<evidence type="ECO:0000313" key="2">
    <source>
        <dbReference type="EMBL" id="CAG7678059.1"/>
    </source>
</evidence>
<proteinExistence type="predicted"/>
<comment type="caution">
    <text evidence="2">The sequence shown here is derived from an EMBL/GenBank/DDBJ whole genome shotgun (WGS) entry which is preliminary data.</text>
</comment>
<organism evidence="2 3">
    <name type="scientific">Allacma fusca</name>
    <dbReference type="NCBI Taxonomy" id="39272"/>
    <lineage>
        <taxon>Eukaryota</taxon>
        <taxon>Metazoa</taxon>
        <taxon>Ecdysozoa</taxon>
        <taxon>Arthropoda</taxon>
        <taxon>Hexapoda</taxon>
        <taxon>Collembola</taxon>
        <taxon>Symphypleona</taxon>
        <taxon>Sminthuridae</taxon>
        <taxon>Allacma</taxon>
    </lineage>
</organism>
<evidence type="ECO:0000256" key="1">
    <source>
        <dbReference type="SAM" id="MobiDB-lite"/>
    </source>
</evidence>
<name>A0A8J2NHT9_9HEXA</name>
<sequence length="55" mass="6325">MVFHPVRNRSFCKNEPVSMRQLYQLEECTRLTTKVTTGSSKDFSKARDLGNSKDS</sequence>
<feature type="compositionally biased region" description="Basic and acidic residues" evidence="1">
    <location>
        <begin position="42"/>
        <end position="55"/>
    </location>
</feature>
<feature type="non-terminal residue" evidence="2">
    <location>
        <position position="55"/>
    </location>
</feature>
<dbReference type="AlphaFoldDB" id="A0A8J2NHT9"/>
<accession>A0A8J2NHT9</accession>
<keyword evidence="3" id="KW-1185">Reference proteome</keyword>